<keyword evidence="2" id="KW-1185">Reference proteome</keyword>
<dbReference type="AlphaFoldDB" id="A0AAE1CXS1"/>
<proteinExistence type="predicted"/>
<evidence type="ECO:0000313" key="1">
    <source>
        <dbReference type="EMBL" id="KAK3743604.1"/>
    </source>
</evidence>
<gene>
    <name evidence="1" type="ORF">RRG08_004722</name>
</gene>
<dbReference type="Proteomes" id="UP001283361">
    <property type="component" value="Unassembled WGS sequence"/>
</dbReference>
<dbReference type="EMBL" id="JAWDGP010006300">
    <property type="protein sequence ID" value="KAK3743604.1"/>
    <property type="molecule type" value="Genomic_DNA"/>
</dbReference>
<reference evidence="1" key="1">
    <citation type="journal article" date="2023" name="G3 (Bethesda)">
        <title>A reference genome for the long-term kleptoplast-retaining sea slug Elysia crispata morphotype clarki.</title>
        <authorList>
            <person name="Eastman K.E."/>
            <person name="Pendleton A.L."/>
            <person name="Shaikh M.A."/>
            <person name="Suttiyut T."/>
            <person name="Ogas R."/>
            <person name="Tomko P."/>
            <person name="Gavelis G."/>
            <person name="Widhalm J.R."/>
            <person name="Wisecaver J.H."/>
        </authorList>
    </citation>
    <scope>NUCLEOTIDE SEQUENCE</scope>
    <source>
        <strain evidence="1">ECLA1</strain>
    </source>
</reference>
<organism evidence="1 2">
    <name type="scientific">Elysia crispata</name>
    <name type="common">lettuce slug</name>
    <dbReference type="NCBI Taxonomy" id="231223"/>
    <lineage>
        <taxon>Eukaryota</taxon>
        <taxon>Metazoa</taxon>
        <taxon>Spiralia</taxon>
        <taxon>Lophotrochozoa</taxon>
        <taxon>Mollusca</taxon>
        <taxon>Gastropoda</taxon>
        <taxon>Heterobranchia</taxon>
        <taxon>Euthyneura</taxon>
        <taxon>Panpulmonata</taxon>
        <taxon>Sacoglossa</taxon>
        <taxon>Placobranchoidea</taxon>
        <taxon>Plakobranchidae</taxon>
        <taxon>Elysia</taxon>
    </lineage>
</organism>
<sequence>MENQFVSPLMCALVRWRTSLCHLRCALQIDGDSIDGKPVCVTCDVRSRLMENQFGVPPRLMENQFHVRSRLMGNQFVSPALCAPH</sequence>
<name>A0AAE1CXS1_9GAST</name>
<protein>
    <submittedName>
        <fullName evidence="1">Uncharacterized protein</fullName>
    </submittedName>
</protein>
<accession>A0AAE1CXS1</accession>
<evidence type="ECO:0000313" key="2">
    <source>
        <dbReference type="Proteomes" id="UP001283361"/>
    </source>
</evidence>
<comment type="caution">
    <text evidence="1">The sequence shown here is derived from an EMBL/GenBank/DDBJ whole genome shotgun (WGS) entry which is preliminary data.</text>
</comment>